<comment type="caution">
    <text evidence="2">The sequence shown here is derived from an EMBL/GenBank/DDBJ whole genome shotgun (WGS) entry which is preliminary data.</text>
</comment>
<accession>A0A6Y4JU80</accession>
<evidence type="ECO:0008006" key="3">
    <source>
        <dbReference type="Google" id="ProtNLM"/>
    </source>
</evidence>
<feature type="region of interest" description="Disordered" evidence="1">
    <location>
        <begin position="155"/>
        <end position="180"/>
    </location>
</feature>
<organism evidence="2">
    <name type="scientific">Salmonella enterica subsp. enterica serovar Mbandaka</name>
    <dbReference type="NCBI Taxonomy" id="192954"/>
    <lineage>
        <taxon>Bacteria</taxon>
        <taxon>Pseudomonadati</taxon>
        <taxon>Pseudomonadota</taxon>
        <taxon>Gammaproteobacteria</taxon>
        <taxon>Enterobacterales</taxon>
        <taxon>Enterobacteriaceae</taxon>
        <taxon>Salmonella</taxon>
    </lineage>
</organism>
<reference evidence="2" key="2">
    <citation type="submission" date="2019-10" db="EMBL/GenBank/DDBJ databases">
        <authorList>
            <consortium name="NCBI Pathogen Detection Project"/>
        </authorList>
    </citation>
    <scope>NUCLEOTIDE SEQUENCE</scope>
    <source>
        <strain evidence="2">Salmonella enterica</strain>
    </source>
</reference>
<dbReference type="EMBL" id="DAAHDM010000019">
    <property type="protein sequence ID" value="HAB5698414.1"/>
    <property type="molecule type" value="Genomic_DNA"/>
</dbReference>
<gene>
    <name evidence="2" type="ORF">GB170_13250</name>
</gene>
<name>A0A6Y4JU80_SALET</name>
<evidence type="ECO:0000313" key="2">
    <source>
        <dbReference type="EMBL" id="HAB5698414.1"/>
    </source>
</evidence>
<dbReference type="AlphaFoldDB" id="A0A6Y4JU80"/>
<evidence type="ECO:0000256" key="1">
    <source>
        <dbReference type="SAM" id="MobiDB-lite"/>
    </source>
</evidence>
<reference evidence="2" key="1">
    <citation type="journal article" date="2018" name="Genome Biol.">
        <title>SKESA: strategic k-mer extension for scrupulous assemblies.</title>
        <authorList>
            <person name="Souvorov A."/>
            <person name="Agarwala R."/>
            <person name="Lipman D.J."/>
        </authorList>
    </citation>
    <scope>NUCLEOTIDE SEQUENCE</scope>
    <source>
        <strain evidence="2">Salmonella enterica</strain>
    </source>
</reference>
<feature type="compositionally biased region" description="Polar residues" evidence="1">
    <location>
        <begin position="161"/>
        <end position="178"/>
    </location>
</feature>
<protein>
    <recommendedName>
        <fullName evidence="3">DUF551 domain-containing protein</fullName>
    </recommendedName>
</protein>
<proteinExistence type="predicted"/>
<sequence>MTTITKERLLTIKQWRETYGPGSNVVLPAEEAEELARIALASLEAEPVLYQSCTRPTWNSGVPWTEWKERSRECYEDDLRFTDTPDHAGWIYKCRKLYTTPPAPIALEAIENAIEYIRSIAFHIDEDDYHGKHIAYFMRQALAWLEGHSCSDDRLGKADNQPASGNQAAESNRGNEWTGNPDIDNAIIMLDRIDTAESCDDDRIEAVKAVLRRLAGNYPDIPDSSVPAPGKGVTGERIRIKPHVYRELVNRLHDTAIKCAGTQQLRERISRVLGDVITPDHHKQAEKSGLERCRLEAALNIKPGHTLGIIDALLVHKMARALLPLVAEKHEVDHANES</sequence>